<gene>
    <name evidence="1" type="ORF">MEDL_60252</name>
</gene>
<organism evidence="1 2">
    <name type="scientific">Mytilus edulis</name>
    <name type="common">Blue mussel</name>
    <dbReference type="NCBI Taxonomy" id="6550"/>
    <lineage>
        <taxon>Eukaryota</taxon>
        <taxon>Metazoa</taxon>
        <taxon>Spiralia</taxon>
        <taxon>Lophotrochozoa</taxon>
        <taxon>Mollusca</taxon>
        <taxon>Bivalvia</taxon>
        <taxon>Autobranchia</taxon>
        <taxon>Pteriomorphia</taxon>
        <taxon>Mytilida</taxon>
        <taxon>Mytiloidea</taxon>
        <taxon>Mytilidae</taxon>
        <taxon>Mytilinae</taxon>
        <taxon>Mytilus</taxon>
    </lineage>
</organism>
<protein>
    <submittedName>
        <fullName evidence="1">Uncharacterized protein</fullName>
    </submittedName>
</protein>
<sequence>MRRVYQAGIEDKHWSLISSLHQNAASTIKWGGIISECFPVSLGVRPSRWNTQHRPIQTPCATLRNGTITTQNSHATSTRKIQKRFLKQLLSLPTSTPDSAVYILSGILPVEAQIDKRALGLFNNICNQDESSTEKQLARRQISVKSLDSNNWFIQIKKILTKYNMDKINTYLDIPMKK</sequence>
<keyword evidence="2" id="KW-1185">Reference proteome</keyword>
<reference evidence="1" key="1">
    <citation type="submission" date="2021-03" db="EMBL/GenBank/DDBJ databases">
        <authorList>
            <person name="Bekaert M."/>
        </authorList>
    </citation>
    <scope>NUCLEOTIDE SEQUENCE</scope>
</reference>
<dbReference type="EMBL" id="CAJPWZ010002937">
    <property type="protein sequence ID" value="CAG2248396.1"/>
    <property type="molecule type" value="Genomic_DNA"/>
</dbReference>
<evidence type="ECO:0000313" key="1">
    <source>
        <dbReference type="EMBL" id="CAG2248396.1"/>
    </source>
</evidence>
<dbReference type="Proteomes" id="UP000683360">
    <property type="component" value="Unassembled WGS sequence"/>
</dbReference>
<name>A0A8S3V0Y3_MYTED</name>
<accession>A0A8S3V0Y3</accession>
<evidence type="ECO:0000313" key="2">
    <source>
        <dbReference type="Proteomes" id="UP000683360"/>
    </source>
</evidence>
<comment type="caution">
    <text evidence="1">The sequence shown here is derived from an EMBL/GenBank/DDBJ whole genome shotgun (WGS) entry which is preliminary data.</text>
</comment>
<dbReference type="AlphaFoldDB" id="A0A8S3V0Y3"/>
<dbReference type="OrthoDB" id="10420113at2759"/>
<proteinExistence type="predicted"/>